<feature type="modified residue" description="4-aspartylphosphate" evidence="2">
    <location>
        <position position="72"/>
    </location>
</feature>
<dbReference type="InterPro" id="IPR011006">
    <property type="entry name" value="CheY-like_superfamily"/>
</dbReference>
<evidence type="ECO:0000256" key="3">
    <source>
        <dbReference type="SAM" id="MobiDB-lite"/>
    </source>
</evidence>
<dbReference type="PROSITE" id="PS50110">
    <property type="entry name" value="RESPONSE_REGULATORY"/>
    <property type="match status" value="1"/>
</dbReference>
<organism evidence="5 6">
    <name type="scientific">Tautonia plasticadhaerens</name>
    <dbReference type="NCBI Taxonomy" id="2527974"/>
    <lineage>
        <taxon>Bacteria</taxon>
        <taxon>Pseudomonadati</taxon>
        <taxon>Planctomycetota</taxon>
        <taxon>Planctomycetia</taxon>
        <taxon>Isosphaerales</taxon>
        <taxon>Isosphaeraceae</taxon>
        <taxon>Tautonia</taxon>
    </lineage>
</organism>
<dbReference type="SUPFAM" id="SSF52172">
    <property type="entry name" value="CheY-like"/>
    <property type="match status" value="1"/>
</dbReference>
<protein>
    <submittedName>
        <fullName evidence="5">KDP operon transcriptional regulatory protein KdpE</fullName>
    </submittedName>
</protein>
<accession>A0A518H3U1</accession>
<dbReference type="EMBL" id="CP036426">
    <property type="protein sequence ID" value="QDV35499.1"/>
    <property type="molecule type" value="Genomic_DNA"/>
</dbReference>
<feature type="region of interest" description="Disordered" evidence="3">
    <location>
        <begin position="1"/>
        <end position="22"/>
    </location>
</feature>
<evidence type="ECO:0000256" key="2">
    <source>
        <dbReference type="PROSITE-ProRule" id="PRU00169"/>
    </source>
</evidence>
<dbReference type="InterPro" id="IPR001789">
    <property type="entry name" value="Sig_transdc_resp-reg_receiver"/>
</dbReference>
<keyword evidence="6" id="KW-1185">Reference proteome</keyword>
<dbReference type="AlphaFoldDB" id="A0A518H3U1"/>
<reference evidence="5 6" key="1">
    <citation type="submission" date="2019-02" db="EMBL/GenBank/DDBJ databases">
        <title>Deep-cultivation of Planctomycetes and their phenomic and genomic characterization uncovers novel biology.</title>
        <authorList>
            <person name="Wiegand S."/>
            <person name="Jogler M."/>
            <person name="Boedeker C."/>
            <person name="Pinto D."/>
            <person name="Vollmers J."/>
            <person name="Rivas-Marin E."/>
            <person name="Kohn T."/>
            <person name="Peeters S.H."/>
            <person name="Heuer A."/>
            <person name="Rast P."/>
            <person name="Oberbeckmann S."/>
            <person name="Bunk B."/>
            <person name="Jeske O."/>
            <person name="Meyerdierks A."/>
            <person name="Storesund J.E."/>
            <person name="Kallscheuer N."/>
            <person name="Luecker S."/>
            <person name="Lage O.M."/>
            <person name="Pohl T."/>
            <person name="Merkel B.J."/>
            <person name="Hornburger P."/>
            <person name="Mueller R.-W."/>
            <person name="Bruemmer F."/>
            <person name="Labrenz M."/>
            <person name="Spormann A.M."/>
            <person name="Op den Camp H."/>
            <person name="Overmann J."/>
            <person name="Amann R."/>
            <person name="Jetten M.S.M."/>
            <person name="Mascher T."/>
            <person name="Medema M.H."/>
            <person name="Devos D.P."/>
            <person name="Kaster A.-K."/>
            <person name="Ovreas L."/>
            <person name="Rohde M."/>
            <person name="Galperin M.Y."/>
            <person name="Jogler C."/>
        </authorList>
    </citation>
    <scope>NUCLEOTIDE SEQUENCE [LARGE SCALE GENOMIC DNA]</scope>
    <source>
        <strain evidence="5 6">ElP</strain>
    </source>
</reference>
<gene>
    <name evidence="5" type="primary">kdpE</name>
    <name evidence="5" type="ORF">ElP_34020</name>
</gene>
<dbReference type="Pfam" id="PF00072">
    <property type="entry name" value="Response_reg"/>
    <property type="match status" value="1"/>
</dbReference>
<dbReference type="InterPro" id="IPR050595">
    <property type="entry name" value="Bact_response_regulator"/>
</dbReference>
<dbReference type="PANTHER" id="PTHR44591:SF21">
    <property type="entry name" value="TWO-COMPONENT RESPONSE REGULATOR"/>
    <property type="match status" value="1"/>
</dbReference>
<dbReference type="SMART" id="SM00448">
    <property type="entry name" value="REC"/>
    <property type="match status" value="1"/>
</dbReference>
<evidence type="ECO:0000256" key="1">
    <source>
        <dbReference type="ARBA" id="ARBA00022553"/>
    </source>
</evidence>
<evidence type="ECO:0000313" key="5">
    <source>
        <dbReference type="EMBL" id="QDV35499.1"/>
    </source>
</evidence>
<name>A0A518H3U1_9BACT</name>
<evidence type="ECO:0000313" key="6">
    <source>
        <dbReference type="Proteomes" id="UP000317835"/>
    </source>
</evidence>
<dbReference type="OrthoDB" id="286140at2"/>
<dbReference type="Proteomes" id="UP000317835">
    <property type="component" value="Chromosome"/>
</dbReference>
<dbReference type="GO" id="GO:0000160">
    <property type="term" value="P:phosphorelay signal transduction system"/>
    <property type="evidence" value="ECO:0007669"/>
    <property type="project" value="InterPro"/>
</dbReference>
<dbReference type="PANTHER" id="PTHR44591">
    <property type="entry name" value="STRESS RESPONSE REGULATOR PROTEIN 1"/>
    <property type="match status" value="1"/>
</dbReference>
<dbReference type="KEGG" id="tpla:ElP_34020"/>
<sequence length="134" mass="14078">MDTADAPPISPEPPGRPGDGRSILLVEDNRDIARVLSSLLTRAGYRVVTAAGVDDATRVGSACGPFDLLISDLSLPDGSGLDLMRRLGPIPGIAVSGYSTEVDLKECLEAGFIDLLAKPVTFSDLETTIRRVLG</sequence>
<keyword evidence="1 2" id="KW-0597">Phosphoprotein</keyword>
<feature type="domain" description="Response regulatory" evidence="4">
    <location>
        <begin position="22"/>
        <end position="133"/>
    </location>
</feature>
<dbReference type="Gene3D" id="3.40.50.2300">
    <property type="match status" value="1"/>
</dbReference>
<proteinExistence type="predicted"/>
<evidence type="ECO:0000259" key="4">
    <source>
        <dbReference type="PROSITE" id="PS50110"/>
    </source>
</evidence>